<dbReference type="HOGENOM" id="CLU_031962_4_2_4"/>
<dbReference type="PANTHER" id="PTHR34219">
    <property type="entry name" value="IRON-REGULATED INNER MEMBRANE PROTEIN-RELATED"/>
    <property type="match status" value="1"/>
</dbReference>
<reference evidence="3" key="1">
    <citation type="submission" date="2006-01" db="EMBL/GenBank/DDBJ databases">
        <title>Genome of the cyst-dividing bacterium Ramlibacter tataouinensis.</title>
        <authorList>
            <person name="Barakat M."/>
            <person name="Ortet P."/>
            <person name="De Luca G."/>
            <person name="Jourlin-Castelli C."/>
            <person name="Ansaldi M."/>
            <person name="Py B."/>
            <person name="Fichant G."/>
            <person name="Coutinho P."/>
            <person name="Voulhoux R."/>
            <person name="Bastien O."/>
            <person name="Roy S."/>
            <person name="Marechal E."/>
            <person name="Henrissat B."/>
            <person name="Quentin Y."/>
            <person name="Noirot P."/>
            <person name="Filloux A."/>
            <person name="Mejean V."/>
            <person name="DuBow M."/>
            <person name="Barras F."/>
            <person name="Heulin T."/>
        </authorList>
    </citation>
    <scope>NUCLEOTIDE SEQUENCE [LARGE SCALE GENOMIC DNA]</scope>
    <source>
        <strain evidence="3">ATCC BAA-407 / DSM 14655 / LMG 21543 / TTB310</strain>
    </source>
</reference>
<proteinExistence type="predicted"/>
<feature type="transmembrane region" description="Helical" evidence="1">
    <location>
        <begin position="118"/>
        <end position="139"/>
    </location>
</feature>
<organism evidence="2 3">
    <name type="scientific">Ramlibacter tataouinensis (strain ATCC BAA-407 / DSM 14655 / LMG 21543 / TTB310)</name>
    <dbReference type="NCBI Taxonomy" id="365046"/>
    <lineage>
        <taxon>Bacteria</taxon>
        <taxon>Pseudomonadati</taxon>
        <taxon>Pseudomonadota</taxon>
        <taxon>Betaproteobacteria</taxon>
        <taxon>Burkholderiales</taxon>
        <taxon>Comamonadaceae</taxon>
        <taxon>Ramlibacter</taxon>
    </lineage>
</organism>
<accession>F5Y1U0</accession>
<dbReference type="eggNOG" id="COG3182">
    <property type="taxonomic scope" value="Bacteria"/>
</dbReference>
<keyword evidence="3" id="KW-1185">Reference proteome</keyword>
<gene>
    <name evidence="2" type="ordered locus">Rta_24260</name>
</gene>
<dbReference type="Pfam" id="PF03929">
    <property type="entry name" value="PepSY_TM"/>
    <property type="match status" value="1"/>
</dbReference>
<dbReference type="STRING" id="365046.Rta_24260"/>
<feature type="transmembrane region" description="Helical" evidence="1">
    <location>
        <begin position="310"/>
        <end position="328"/>
    </location>
</feature>
<dbReference type="PATRIC" id="fig|365046.3.peg.2484"/>
<evidence type="ECO:0000313" key="3">
    <source>
        <dbReference type="Proteomes" id="UP000008385"/>
    </source>
</evidence>
<evidence type="ECO:0000313" key="2">
    <source>
        <dbReference type="EMBL" id="AEG93524.1"/>
    </source>
</evidence>
<keyword evidence="1" id="KW-0472">Membrane</keyword>
<evidence type="ECO:0000256" key="1">
    <source>
        <dbReference type="SAM" id="Phobius"/>
    </source>
</evidence>
<keyword evidence="1" id="KW-1133">Transmembrane helix</keyword>
<sequence>MLAAVALTGALLIVWKPVDRWLNPALFAAATPDAPPAPLDAARATLRQAYGPASAFTLRPPRESGDTLWAYVDGAFHGLAYLDPSTARLLGQRGEHEGAANWMFELHSALLLGEAGRGVMAVLAATYFFLLATGAVLWWPRQWRQALAVQLRGGLTRALFDLHKAGGALLGLFIAVSIASGVWMAWKPLSAWVTVMAGHTPLTPPRVPAPAGKDASLDAMAAQARRLFPDARIGYIGVPPAADQPVRLRLKLPADPHPNGLTSLYFHPGSGELLAVHRFDRLQAGARHTSWIYPLHIGELGGPWHKAANAALGFALAGLGISGLWLWWRRRRRLR</sequence>
<dbReference type="KEGG" id="rta:Rta_24260"/>
<dbReference type="Proteomes" id="UP000008385">
    <property type="component" value="Chromosome"/>
</dbReference>
<protein>
    <submittedName>
        <fullName evidence="2">Iron-regulated membrane protein-like protein</fullName>
    </submittedName>
</protein>
<reference evidence="2 3" key="2">
    <citation type="journal article" date="2011" name="PLoS ONE">
        <title>The Cyst-Dividing Bacterium Ramlibacter tataouinensis TTB310 Genome Reveals a Well-Stocked Toolbox for Adaptation to a Desert Environment.</title>
        <authorList>
            <person name="De Luca G."/>
            <person name="Barakat M."/>
            <person name="Ortet P."/>
            <person name="Fochesato S."/>
            <person name="Jourlin-Castelli C."/>
            <person name="Ansaldi M."/>
            <person name="Py B."/>
            <person name="Fichant G."/>
            <person name="Coutinho P.M."/>
            <person name="Voulhoux R."/>
            <person name="Bastien O."/>
            <person name="Marechal E."/>
            <person name="Henrissat B."/>
            <person name="Quentin Y."/>
            <person name="Noirot P."/>
            <person name="Filloux A."/>
            <person name="Mejean V."/>
            <person name="Dubow M.S."/>
            <person name="Barras F."/>
            <person name="Barbe V."/>
            <person name="Weissenbach J."/>
            <person name="Mihalcescu I."/>
            <person name="Vermeglio A."/>
            <person name="Achouak W."/>
            <person name="Heulin T."/>
        </authorList>
    </citation>
    <scope>NUCLEOTIDE SEQUENCE [LARGE SCALE GENOMIC DNA]</scope>
    <source>
        <strain evidence="3">ATCC BAA-407 / DSM 14655 / LMG 21543 / TTB310</strain>
    </source>
</reference>
<keyword evidence="1" id="KW-0812">Transmembrane</keyword>
<dbReference type="EMBL" id="CP000245">
    <property type="protein sequence ID" value="AEG93524.1"/>
    <property type="molecule type" value="Genomic_DNA"/>
</dbReference>
<dbReference type="AlphaFoldDB" id="F5Y1U0"/>
<feature type="transmembrane region" description="Helical" evidence="1">
    <location>
        <begin position="167"/>
        <end position="186"/>
    </location>
</feature>
<dbReference type="InterPro" id="IPR005625">
    <property type="entry name" value="PepSY-ass_TM"/>
</dbReference>
<name>F5Y1U0_RAMTT</name>